<keyword evidence="13" id="KW-0238">DNA-binding</keyword>
<dbReference type="SUPFAM" id="SSF57756">
    <property type="entry name" value="Retrovirus zinc finger-like domains"/>
    <property type="match status" value="1"/>
</dbReference>
<evidence type="ECO:0000256" key="25">
    <source>
        <dbReference type="SAM" id="Phobius"/>
    </source>
</evidence>
<dbReference type="Gene3D" id="4.10.60.10">
    <property type="entry name" value="Zinc finger, CCHC-type"/>
    <property type="match status" value="1"/>
</dbReference>
<evidence type="ECO:0000256" key="11">
    <source>
        <dbReference type="ARBA" id="ARBA00022833"/>
    </source>
</evidence>
<keyword evidence="25" id="KW-0812">Transmembrane</keyword>
<reference evidence="29" key="1">
    <citation type="submission" date="2022-12" db="EMBL/GenBank/DDBJ databases">
        <authorList>
            <person name="Alioto T."/>
            <person name="Alioto T."/>
            <person name="Gomez Garrido J."/>
        </authorList>
    </citation>
    <scope>NUCLEOTIDE SEQUENCE</scope>
</reference>
<evidence type="ECO:0000256" key="1">
    <source>
        <dbReference type="ARBA" id="ARBA00001947"/>
    </source>
</evidence>
<evidence type="ECO:0000256" key="7">
    <source>
        <dbReference type="ARBA" id="ARBA00022723"/>
    </source>
</evidence>
<dbReference type="InterPro" id="IPR001878">
    <property type="entry name" value="Znf_CCHC"/>
</dbReference>
<organism evidence="29 30">
    <name type="scientific">Podarcis lilfordi</name>
    <name type="common">Lilford's wall lizard</name>
    <dbReference type="NCBI Taxonomy" id="74358"/>
    <lineage>
        <taxon>Eukaryota</taxon>
        <taxon>Metazoa</taxon>
        <taxon>Chordata</taxon>
        <taxon>Craniata</taxon>
        <taxon>Vertebrata</taxon>
        <taxon>Euteleostomi</taxon>
        <taxon>Lepidosauria</taxon>
        <taxon>Squamata</taxon>
        <taxon>Bifurcata</taxon>
        <taxon>Unidentata</taxon>
        <taxon>Episquamata</taxon>
        <taxon>Laterata</taxon>
        <taxon>Lacertibaenia</taxon>
        <taxon>Lacertidae</taxon>
        <taxon>Podarcis</taxon>
    </lineage>
</organism>
<keyword evidence="5" id="KW-0963">Cytoplasm</keyword>
<protein>
    <recommendedName>
        <fullName evidence="19">ATP-dependent DNA helicase Q4</fullName>
        <ecNumber evidence="17">5.6.2.4</ecNumber>
    </recommendedName>
    <alternativeName>
        <fullName evidence="20">DNA 3'-5' helicase RecQ4</fullName>
    </alternativeName>
    <alternativeName>
        <fullName evidence="21">DNA helicase, RecQ-like type 4</fullName>
    </alternativeName>
    <alternativeName>
        <fullName evidence="22">RecQ protein-like 4</fullName>
    </alternativeName>
</protein>
<keyword evidence="10 29" id="KW-0347">Helicase</keyword>
<evidence type="ECO:0000313" key="29">
    <source>
        <dbReference type="EMBL" id="CAI5778835.1"/>
    </source>
</evidence>
<feature type="region of interest" description="Disordered" evidence="24">
    <location>
        <begin position="258"/>
        <end position="289"/>
    </location>
</feature>
<dbReference type="GO" id="GO:0008270">
    <property type="term" value="F:zinc ion binding"/>
    <property type="evidence" value="ECO:0007669"/>
    <property type="project" value="UniProtKB-KW"/>
</dbReference>
<keyword evidence="25" id="KW-0472">Membrane</keyword>
<dbReference type="FunFam" id="3.40.50.300:FF:001084">
    <property type="entry name" value="RecQ like helicase 4"/>
    <property type="match status" value="1"/>
</dbReference>
<evidence type="ECO:0000256" key="10">
    <source>
        <dbReference type="ARBA" id="ARBA00022806"/>
    </source>
</evidence>
<keyword evidence="12" id="KW-0067">ATP-binding</keyword>
<dbReference type="GO" id="GO:0005524">
    <property type="term" value="F:ATP binding"/>
    <property type="evidence" value="ECO:0007669"/>
    <property type="project" value="UniProtKB-KW"/>
</dbReference>
<evidence type="ECO:0000256" key="2">
    <source>
        <dbReference type="ARBA" id="ARBA00004123"/>
    </source>
</evidence>
<evidence type="ECO:0000256" key="8">
    <source>
        <dbReference type="ARBA" id="ARBA00022741"/>
    </source>
</evidence>
<evidence type="ECO:0000256" key="6">
    <source>
        <dbReference type="ARBA" id="ARBA00022553"/>
    </source>
</evidence>
<dbReference type="FunFam" id="3.40.50.300:FF:000772">
    <property type="entry name" value="ATP-dependent DNA helicase Q4"/>
    <property type="match status" value="1"/>
</dbReference>
<evidence type="ECO:0000259" key="27">
    <source>
        <dbReference type="PROSITE" id="PS51192"/>
    </source>
</evidence>
<evidence type="ECO:0000256" key="18">
    <source>
        <dbReference type="ARBA" id="ARBA00049360"/>
    </source>
</evidence>
<comment type="subcellular location">
    <subcellularLocation>
        <location evidence="3">Cytoplasm</location>
    </subcellularLocation>
    <subcellularLocation>
        <location evidence="2">Nucleus</location>
    </subcellularLocation>
</comment>
<dbReference type="PROSITE" id="PS50158">
    <property type="entry name" value="ZF_CCHC"/>
    <property type="match status" value="1"/>
</dbReference>
<keyword evidence="25" id="KW-1133">Transmembrane helix</keyword>
<keyword evidence="11" id="KW-0862">Zinc</keyword>
<dbReference type="GO" id="GO:0000723">
    <property type="term" value="P:telomere maintenance"/>
    <property type="evidence" value="ECO:0007669"/>
    <property type="project" value="TreeGrafter"/>
</dbReference>
<dbReference type="GO" id="GO:0003677">
    <property type="term" value="F:DNA binding"/>
    <property type="evidence" value="ECO:0007669"/>
    <property type="project" value="UniProtKB-KW"/>
</dbReference>
<sequence>MIPLLPGLRLVLYNAWGLCNRGVGFIALFLGYVFLRFGDRKPICDDRSTGGSCDTESDPLLFQAPVSRREEASSAPPDWARQAPPLEREDRRRLVGEEGAREEGNRLRARWEGGRVFGSLSWGAMDRCSKVKRLLKNWEVLFFQEHQRRPGKADVATAPEEVRQLYKEYKALKETKGQQGLLGSEAICQKEIQELPVTEQVPESDCWGAHLNRGNMAPKLTPQDQETLQASVKYFGMKLKCNLGSAIKERPVTLRKSLTPRRKSVTAAQKDMHQTTAKAGSPKPPEAPLLNNCPDQLLCPDPMELETLLPPSFPGLIPNKLLCSDPKPRPPPPLDKFRRLKQTLTKRLSSLDPGWLDRCQGAEWQAREGLPGDGSPIPGGGADPDQSSPGHNSQGKGGVPPYLGEQEQEKCCNSPRENSQGDAMESQPLVQSVGDDCKPSGQANHPAGETPCKAGANVALSEGKAEFSAFKHSRKLEICTKEATQETEMQLREGTSPQLSGAFCKGEDRQQRSPSKRGKASCKKRKRDAEDHGDDGKDRSHSGTSGVKRKRTKEVAEGSRFKKLCGASQQPGLSEYDFDDQDIVEAQDKSGTGTPVCFENLLGEVDGEECPRQSERSNSLACRPPPKKDGNFVRINLKNKSHVKGYALRGRQLRKQVWKQKWQKKGEQFGGGGRRLDRGSDTCFRCGGLGHWASQCKGRAATEQLSAADPQLKGDGSAAEEEVPLLTLEEVAQMTNTAYSKISAKSESSQGGLKQLAQEEEVHLCVQRPVFELLPPPPPTEPLYKLGQDGKVRETPPEVLEALAELGYATFRPGQETAIMRILSGLSTLVVLSTGMGKSLCYQLPAYLYSKRSKCITLVISPLVSLMDDQVSGLPQCLKAVCIHSNMSKTQREAAMDRVKARKVHVLLLSPEALVGGGASASSCLPPADQLPPVAFACIDEAHCVSEWSHNFRPCYLRLCKVLRDRLGVRCFLGLTATATLSTARDVAHHLGITEAKGIAVRSAAVPPNLHLSVSADRDKDQALVNLLQGERFGSLDSVIVYCTRREETARIAALIRTCLQGVKLREPPSAEEQVENSSSSSLASKRKKAKAKKSIRRPLKWIAEAYHAGMSAAERRRVQNNFMSGQLRVVVATVAFGMGLDKSDVRGVVHYNMPKNFESYVQEIGRAGRDGKPAQCHLFLHPEGEDLHELRRHIYADTVDFFTVKRLVQKVFPSCKCRELHEKQQELSKGGEVGDAEMLAALEGSGEEQPDSGDSRPRVCYKHERAIPIQQTVEALDFREEGIETLLCYLELHPRQWVELLHPTFSSCRVVCYSGPQQLRTVAQRCPPLAVCLAQQRLKGVDLAHASSVEFDVIELADSMGWEVLPVKRALRQLQWTTQNGSNVSKKSGILVEFSQFAFHLRSYGDLTDEELDAVCDFLHQRVTGREKAALSQLQACFQAFQSVAFRACASCCDHGGEEKSAQLKSLLLDYFEKDTDEADLALPSEEQGAEDLQDIKLRDWEEQIRADVRNFLSLRQDEKFTGRAVARIFHGIGSPRYPAQVYGRDRRFWRKYIHFDFNKIIRMATEEIIRWN</sequence>
<feature type="compositionally biased region" description="Polar residues" evidence="24">
    <location>
        <begin position="385"/>
        <end position="394"/>
    </location>
</feature>
<keyword evidence="23" id="KW-0863">Zinc-finger</keyword>
<keyword evidence="15" id="KW-0539">Nucleus</keyword>
<dbReference type="GO" id="GO:0005634">
    <property type="term" value="C:nucleus"/>
    <property type="evidence" value="ECO:0007669"/>
    <property type="project" value="UniProtKB-SubCell"/>
</dbReference>
<dbReference type="InterPro" id="IPR011545">
    <property type="entry name" value="DEAD/DEAH_box_helicase_dom"/>
</dbReference>
<dbReference type="Pfam" id="PF00271">
    <property type="entry name" value="Helicase_C"/>
    <property type="match status" value="1"/>
</dbReference>
<dbReference type="GO" id="GO:0043138">
    <property type="term" value="F:3'-5' DNA helicase activity"/>
    <property type="evidence" value="ECO:0007669"/>
    <property type="project" value="UniProtKB-EC"/>
</dbReference>
<dbReference type="CDD" id="cd22289">
    <property type="entry name" value="RecQL4_SLD2_NTD"/>
    <property type="match status" value="1"/>
</dbReference>
<dbReference type="InterPro" id="IPR036875">
    <property type="entry name" value="Znf_CCHC_sf"/>
</dbReference>
<dbReference type="InterPro" id="IPR021110">
    <property type="entry name" value="DNA_rep_checkpnt_protein"/>
</dbReference>
<feature type="region of interest" description="Disordered" evidence="24">
    <location>
        <begin position="608"/>
        <end position="628"/>
    </location>
</feature>
<evidence type="ECO:0000256" key="9">
    <source>
        <dbReference type="ARBA" id="ARBA00022801"/>
    </source>
</evidence>
<feature type="region of interest" description="Disordered" evidence="24">
    <location>
        <begin position="487"/>
        <end position="558"/>
    </location>
</feature>
<feature type="domain" description="Helicase ATP-binding" evidence="27">
    <location>
        <begin position="819"/>
        <end position="997"/>
    </location>
</feature>
<evidence type="ECO:0000256" key="20">
    <source>
        <dbReference type="ARBA" id="ARBA00076756"/>
    </source>
</evidence>
<dbReference type="Proteomes" id="UP001178461">
    <property type="component" value="Chromosome 7"/>
</dbReference>
<dbReference type="EC" id="5.6.2.4" evidence="17"/>
<evidence type="ECO:0000259" key="28">
    <source>
        <dbReference type="PROSITE" id="PS51194"/>
    </source>
</evidence>
<dbReference type="InterPro" id="IPR027417">
    <property type="entry name" value="P-loop_NTPase"/>
</dbReference>
<comment type="cofactor">
    <cofactor evidence="1">
        <name>Zn(2+)</name>
        <dbReference type="ChEBI" id="CHEBI:29105"/>
    </cofactor>
</comment>
<comment type="catalytic activity">
    <reaction evidence="16">
        <text>Couples ATP hydrolysis with the unwinding of duplex DNA by translocating in the 3'-5' direction.</text>
        <dbReference type="EC" id="5.6.2.4"/>
    </reaction>
</comment>
<dbReference type="GO" id="GO:0016787">
    <property type="term" value="F:hydrolase activity"/>
    <property type="evidence" value="ECO:0007669"/>
    <property type="project" value="UniProtKB-KW"/>
</dbReference>
<feature type="compositionally biased region" description="Basic and acidic residues" evidence="24">
    <location>
        <begin position="527"/>
        <end position="541"/>
    </location>
</feature>
<feature type="transmembrane region" description="Helical" evidence="25">
    <location>
        <begin position="12"/>
        <end position="35"/>
    </location>
</feature>
<evidence type="ECO:0000256" key="16">
    <source>
        <dbReference type="ARBA" id="ARBA00034617"/>
    </source>
</evidence>
<keyword evidence="8" id="KW-0547">Nucleotide-binding</keyword>
<dbReference type="Pfam" id="PF00270">
    <property type="entry name" value="DEAD"/>
    <property type="match status" value="1"/>
</dbReference>
<dbReference type="PROSITE" id="PS51192">
    <property type="entry name" value="HELICASE_ATP_BIND_1"/>
    <property type="match status" value="1"/>
</dbReference>
<dbReference type="PANTHER" id="PTHR13710:SF108">
    <property type="entry name" value="ATP-DEPENDENT DNA HELICASE Q4"/>
    <property type="match status" value="1"/>
</dbReference>
<evidence type="ECO:0000256" key="17">
    <source>
        <dbReference type="ARBA" id="ARBA00034808"/>
    </source>
</evidence>
<comment type="similarity">
    <text evidence="4">Belongs to the helicase family. RecQ subfamily.</text>
</comment>
<dbReference type="GO" id="GO:0006260">
    <property type="term" value="P:DNA replication"/>
    <property type="evidence" value="ECO:0007669"/>
    <property type="project" value="InterPro"/>
</dbReference>
<keyword evidence="7" id="KW-0479">Metal-binding</keyword>
<feature type="domain" description="Helicase C-terminal" evidence="28">
    <location>
        <begin position="1019"/>
        <end position="1229"/>
    </location>
</feature>
<feature type="domain" description="CCHC-type" evidence="26">
    <location>
        <begin position="683"/>
        <end position="697"/>
    </location>
</feature>
<evidence type="ECO:0000313" key="30">
    <source>
        <dbReference type="Proteomes" id="UP001178461"/>
    </source>
</evidence>
<dbReference type="GO" id="GO:0005737">
    <property type="term" value="C:cytoplasm"/>
    <property type="evidence" value="ECO:0007669"/>
    <property type="project" value="UniProtKB-SubCell"/>
</dbReference>
<evidence type="ECO:0000256" key="13">
    <source>
        <dbReference type="ARBA" id="ARBA00023125"/>
    </source>
</evidence>
<evidence type="ECO:0000256" key="22">
    <source>
        <dbReference type="ARBA" id="ARBA00084018"/>
    </source>
</evidence>
<evidence type="ECO:0000256" key="5">
    <source>
        <dbReference type="ARBA" id="ARBA00022490"/>
    </source>
</evidence>
<dbReference type="PANTHER" id="PTHR13710">
    <property type="entry name" value="DNA HELICASE RECQ FAMILY MEMBER"/>
    <property type="match status" value="1"/>
</dbReference>
<keyword evidence="6" id="KW-0597">Phosphoprotein</keyword>
<feature type="region of interest" description="Disordered" evidence="24">
    <location>
        <begin position="67"/>
        <end position="99"/>
    </location>
</feature>
<dbReference type="FunFam" id="1.10.10.1460:FF:000001">
    <property type="entry name" value="DNA replication regulator Sld2"/>
    <property type="match status" value="1"/>
</dbReference>
<dbReference type="GO" id="GO:0005694">
    <property type="term" value="C:chromosome"/>
    <property type="evidence" value="ECO:0007669"/>
    <property type="project" value="TreeGrafter"/>
</dbReference>
<proteinExistence type="inferred from homology"/>
<dbReference type="CDD" id="cd18794">
    <property type="entry name" value="SF2_C_RecQ"/>
    <property type="match status" value="1"/>
</dbReference>
<evidence type="ECO:0000256" key="14">
    <source>
        <dbReference type="ARBA" id="ARBA00023235"/>
    </source>
</evidence>
<dbReference type="SUPFAM" id="SSF52540">
    <property type="entry name" value="P-loop containing nucleoside triphosphate hydrolases"/>
    <property type="match status" value="1"/>
</dbReference>
<dbReference type="InterPro" id="IPR001650">
    <property type="entry name" value="Helicase_C-like"/>
</dbReference>
<keyword evidence="9" id="KW-0378">Hydrolase</keyword>
<name>A0AA35KIJ5_9SAUR</name>
<evidence type="ECO:0000256" key="12">
    <source>
        <dbReference type="ARBA" id="ARBA00022840"/>
    </source>
</evidence>
<evidence type="ECO:0000256" key="23">
    <source>
        <dbReference type="PROSITE-ProRule" id="PRU00047"/>
    </source>
</evidence>
<accession>A0AA35KIJ5</accession>
<evidence type="ECO:0000256" key="21">
    <source>
        <dbReference type="ARBA" id="ARBA00078242"/>
    </source>
</evidence>
<dbReference type="GO" id="GO:0009378">
    <property type="term" value="F:four-way junction helicase activity"/>
    <property type="evidence" value="ECO:0007669"/>
    <property type="project" value="TreeGrafter"/>
</dbReference>
<comment type="catalytic activity">
    <reaction evidence="18">
        <text>ATP + H2O = ADP + phosphate + H(+)</text>
        <dbReference type="Rhea" id="RHEA:13065"/>
        <dbReference type="ChEBI" id="CHEBI:15377"/>
        <dbReference type="ChEBI" id="CHEBI:15378"/>
        <dbReference type="ChEBI" id="CHEBI:30616"/>
        <dbReference type="ChEBI" id="CHEBI:43474"/>
        <dbReference type="ChEBI" id="CHEBI:456216"/>
    </reaction>
</comment>
<feature type="compositionally biased region" description="Basic and acidic residues" evidence="24">
    <location>
        <begin position="86"/>
        <end position="99"/>
    </location>
</feature>
<dbReference type="Gene3D" id="1.10.10.1460">
    <property type="match status" value="1"/>
</dbReference>
<dbReference type="CDD" id="cd18018">
    <property type="entry name" value="DEXHc_RecQ4-like"/>
    <property type="match status" value="1"/>
</dbReference>
<dbReference type="SMART" id="SM00490">
    <property type="entry name" value="HELICc"/>
    <property type="match status" value="1"/>
</dbReference>
<evidence type="ECO:0000256" key="15">
    <source>
        <dbReference type="ARBA" id="ARBA00023242"/>
    </source>
</evidence>
<feature type="region of interest" description="Disordered" evidence="24">
    <location>
        <begin position="1067"/>
        <end position="1092"/>
    </location>
</feature>
<dbReference type="GO" id="GO:0000724">
    <property type="term" value="P:double-strand break repair via homologous recombination"/>
    <property type="evidence" value="ECO:0007669"/>
    <property type="project" value="TreeGrafter"/>
</dbReference>
<feature type="compositionally biased region" description="Basic residues" evidence="24">
    <location>
        <begin position="514"/>
        <end position="526"/>
    </location>
</feature>
<dbReference type="SMART" id="SM00343">
    <property type="entry name" value="ZnF_C2HC"/>
    <property type="match status" value="1"/>
</dbReference>
<dbReference type="EMBL" id="OX395132">
    <property type="protein sequence ID" value="CAI5778835.1"/>
    <property type="molecule type" value="Genomic_DNA"/>
</dbReference>
<keyword evidence="30" id="KW-1185">Reference proteome</keyword>
<gene>
    <name evidence="29" type="ORF">PODLI_1B033872</name>
</gene>
<feature type="region of interest" description="Disordered" evidence="24">
    <location>
        <begin position="366"/>
        <end position="454"/>
    </location>
</feature>
<evidence type="ECO:0000256" key="3">
    <source>
        <dbReference type="ARBA" id="ARBA00004496"/>
    </source>
</evidence>
<dbReference type="InterPro" id="IPR014001">
    <property type="entry name" value="Helicase_ATP-bd"/>
</dbReference>
<evidence type="ECO:0000256" key="19">
    <source>
        <dbReference type="ARBA" id="ARBA00074290"/>
    </source>
</evidence>
<dbReference type="PROSITE" id="PS51194">
    <property type="entry name" value="HELICASE_CTER"/>
    <property type="match status" value="1"/>
</dbReference>
<evidence type="ECO:0000256" key="4">
    <source>
        <dbReference type="ARBA" id="ARBA00005446"/>
    </source>
</evidence>
<dbReference type="Gene3D" id="3.40.50.300">
    <property type="entry name" value="P-loop containing nucleotide triphosphate hydrolases"/>
    <property type="match status" value="2"/>
</dbReference>
<evidence type="ECO:0000259" key="26">
    <source>
        <dbReference type="PROSITE" id="PS50158"/>
    </source>
</evidence>
<keyword evidence="14" id="KW-0413">Isomerase</keyword>
<evidence type="ECO:0000256" key="24">
    <source>
        <dbReference type="SAM" id="MobiDB-lite"/>
    </source>
</evidence>
<dbReference type="Pfam" id="PF00098">
    <property type="entry name" value="zf-CCHC"/>
    <property type="match status" value="1"/>
</dbReference>
<dbReference type="Pfam" id="PF11719">
    <property type="entry name" value="Drc1-Sld2"/>
    <property type="match status" value="1"/>
</dbReference>
<dbReference type="SMART" id="SM00487">
    <property type="entry name" value="DEXDc"/>
    <property type="match status" value="1"/>
</dbReference>